<gene>
    <name evidence="2" type="ORF">MTR67_043839</name>
</gene>
<evidence type="ECO:0000313" key="2">
    <source>
        <dbReference type="EMBL" id="WMV50454.1"/>
    </source>
</evidence>
<keyword evidence="3" id="KW-1185">Reference proteome</keyword>
<dbReference type="Proteomes" id="UP001234989">
    <property type="component" value="Chromosome 10"/>
</dbReference>
<dbReference type="PANTHER" id="PTHR47723:SF19">
    <property type="entry name" value="POLYNUCLEOTIDYL TRANSFERASE, RIBONUCLEASE H-LIKE SUPERFAMILY PROTEIN"/>
    <property type="match status" value="1"/>
</dbReference>
<dbReference type="GO" id="GO:0003676">
    <property type="term" value="F:nucleic acid binding"/>
    <property type="evidence" value="ECO:0007669"/>
    <property type="project" value="InterPro"/>
</dbReference>
<dbReference type="SUPFAM" id="SSF53098">
    <property type="entry name" value="Ribonuclease H-like"/>
    <property type="match status" value="1"/>
</dbReference>
<sequence length="107" mass="11762">MPLGNLVGHSLRLDTETLRKNSGLAEYRGIARDDRGRWLGGFVGSLGVVTMSCLTAELWAIHAGLTLAKNFNLNKVIIVTNSNEALMLMSKEGVVHNHPDRDMIEEC</sequence>
<reference evidence="2" key="1">
    <citation type="submission" date="2023-08" db="EMBL/GenBank/DDBJ databases">
        <title>A de novo genome assembly of Solanum verrucosum Schlechtendal, a Mexican diploid species geographically isolated from the other diploid A-genome species in potato relatives.</title>
        <authorList>
            <person name="Hosaka K."/>
        </authorList>
    </citation>
    <scope>NUCLEOTIDE SEQUENCE</scope>
    <source>
        <tissue evidence="2">Young leaves</tissue>
    </source>
</reference>
<dbReference type="InterPro" id="IPR036397">
    <property type="entry name" value="RNaseH_sf"/>
</dbReference>
<dbReference type="InterPro" id="IPR053151">
    <property type="entry name" value="RNase_H-like"/>
</dbReference>
<evidence type="ECO:0000259" key="1">
    <source>
        <dbReference type="Pfam" id="PF13456"/>
    </source>
</evidence>
<dbReference type="InterPro" id="IPR002156">
    <property type="entry name" value="RNaseH_domain"/>
</dbReference>
<dbReference type="InterPro" id="IPR012337">
    <property type="entry name" value="RNaseH-like_sf"/>
</dbReference>
<dbReference type="EMBL" id="CP133621">
    <property type="protein sequence ID" value="WMV50454.1"/>
    <property type="molecule type" value="Genomic_DNA"/>
</dbReference>
<proteinExistence type="predicted"/>
<feature type="domain" description="RNase H type-1" evidence="1">
    <location>
        <begin position="17"/>
        <end position="101"/>
    </location>
</feature>
<dbReference type="CDD" id="cd06222">
    <property type="entry name" value="RNase_H_like"/>
    <property type="match status" value="1"/>
</dbReference>
<dbReference type="Gene3D" id="3.30.420.10">
    <property type="entry name" value="Ribonuclease H-like superfamily/Ribonuclease H"/>
    <property type="match status" value="1"/>
</dbReference>
<name>A0AAF0UR29_SOLVR</name>
<dbReference type="InterPro" id="IPR044730">
    <property type="entry name" value="RNase_H-like_dom_plant"/>
</dbReference>
<organism evidence="2 3">
    <name type="scientific">Solanum verrucosum</name>
    <dbReference type="NCBI Taxonomy" id="315347"/>
    <lineage>
        <taxon>Eukaryota</taxon>
        <taxon>Viridiplantae</taxon>
        <taxon>Streptophyta</taxon>
        <taxon>Embryophyta</taxon>
        <taxon>Tracheophyta</taxon>
        <taxon>Spermatophyta</taxon>
        <taxon>Magnoliopsida</taxon>
        <taxon>eudicotyledons</taxon>
        <taxon>Gunneridae</taxon>
        <taxon>Pentapetalae</taxon>
        <taxon>asterids</taxon>
        <taxon>lamiids</taxon>
        <taxon>Solanales</taxon>
        <taxon>Solanaceae</taxon>
        <taxon>Solanoideae</taxon>
        <taxon>Solaneae</taxon>
        <taxon>Solanum</taxon>
    </lineage>
</organism>
<evidence type="ECO:0000313" key="3">
    <source>
        <dbReference type="Proteomes" id="UP001234989"/>
    </source>
</evidence>
<dbReference type="Pfam" id="PF13456">
    <property type="entry name" value="RVT_3"/>
    <property type="match status" value="1"/>
</dbReference>
<dbReference type="GO" id="GO:0004523">
    <property type="term" value="F:RNA-DNA hybrid ribonuclease activity"/>
    <property type="evidence" value="ECO:0007669"/>
    <property type="project" value="InterPro"/>
</dbReference>
<dbReference type="PANTHER" id="PTHR47723">
    <property type="entry name" value="OS05G0353850 PROTEIN"/>
    <property type="match status" value="1"/>
</dbReference>
<dbReference type="AlphaFoldDB" id="A0AAF0UR29"/>
<protein>
    <recommendedName>
        <fullName evidence="1">RNase H type-1 domain-containing protein</fullName>
    </recommendedName>
</protein>
<accession>A0AAF0UR29</accession>